<comment type="caution">
    <text evidence="3">The sequence shown here is derived from an EMBL/GenBank/DDBJ whole genome shotgun (WGS) entry which is preliminary data.</text>
</comment>
<reference evidence="3 4" key="1">
    <citation type="submission" date="2013-03" db="EMBL/GenBank/DDBJ databases">
        <title>Assembly of a new bacterial strain Brevibacillus borstelensis AK1.</title>
        <authorList>
            <person name="Rajan I."/>
            <person name="PoliReddy D."/>
            <person name="Sugumar T."/>
            <person name="Rathinam K."/>
            <person name="Alqarawi S."/>
            <person name="Khalil A.B."/>
            <person name="Sivakumar N."/>
        </authorList>
    </citation>
    <scope>NUCLEOTIDE SEQUENCE [LARGE SCALE GENOMIC DNA]</scope>
    <source>
        <strain evidence="3 4">AK1</strain>
    </source>
</reference>
<keyword evidence="1" id="KW-1133">Transmembrane helix</keyword>
<dbReference type="OrthoDB" id="2476714at2"/>
<feature type="chain" id="PRO_5004095583" description="Polymer-forming cytoskeletal protein" evidence="2">
    <location>
        <begin position="23"/>
        <end position="375"/>
    </location>
</feature>
<keyword evidence="2" id="KW-0732">Signal</keyword>
<feature type="transmembrane region" description="Helical" evidence="1">
    <location>
        <begin position="263"/>
        <end position="285"/>
    </location>
</feature>
<protein>
    <recommendedName>
        <fullName evidence="5">Polymer-forming cytoskeletal protein</fullName>
    </recommendedName>
</protein>
<dbReference type="PATRIC" id="fig|1300222.3.peg.5012"/>
<dbReference type="EMBL" id="APBN01000020">
    <property type="protein sequence ID" value="EMT50135.1"/>
    <property type="molecule type" value="Genomic_DNA"/>
</dbReference>
<dbReference type="AlphaFoldDB" id="M8E3V7"/>
<dbReference type="RefSeq" id="WP_003392532.1">
    <property type="nucleotide sequence ID" value="NZ_APBN01000020.1"/>
</dbReference>
<dbReference type="Proteomes" id="UP000012081">
    <property type="component" value="Unassembled WGS sequence"/>
</dbReference>
<feature type="transmembrane region" description="Helical" evidence="1">
    <location>
        <begin position="349"/>
        <end position="367"/>
    </location>
</feature>
<evidence type="ECO:0000313" key="4">
    <source>
        <dbReference type="Proteomes" id="UP000012081"/>
    </source>
</evidence>
<accession>M8E3V7</accession>
<name>M8E3V7_9BACL</name>
<proteinExistence type="predicted"/>
<gene>
    <name evidence="3" type="ORF">I532_23869</name>
</gene>
<dbReference type="GeneID" id="89497785"/>
<sequence length="375" mass="40252">MKKLLSLILFVSLLIVASTAYAFSGVISDRYYLPPDTAHRGDLAVSATKIIIDGVVDGDVYAFGENVQVNGRITGDLLTFAAVTLVTGEIDGDIRSMTDTLLLNGKVAGSVTNLSHTLVLDRNGSIGKNLLTLATSVDLNGKIAREANGRMENVRITGSIGEGISMLYSRTIHIDGPAVIGGDLVYTSPQRAVISQGATLKGEERFSPAPVEEPDEGFSYFPILLGLSSLLSTLLLWLAIRFLFPAGLTRVYRQLDQRKGSTFVWGACLVLGMPFLSLLLLITVIGIPVSLALLLTFLILSWSAKVFVGSWIGIRVAERFSWKVSPLLAELLGVVALQCLLIIPLVGWLFALPVWIAFFGALVGSVAQANKTFLA</sequence>
<evidence type="ECO:0000256" key="2">
    <source>
        <dbReference type="SAM" id="SignalP"/>
    </source>
</evidence>
<feature type="signal peptide" evidence="2">
    <location>
        <begin position="1"/>
        <end position="22"/>
    </location>
</feature>
<organism evidence="3 4">
    <name type="scientific">Brevibacillus borstelensis AK1</name>
    <dbReference type="NCBI Taxonomy" id="1300222"/>
    <lineage>
        <taxon>Bacteria</taxon>
        <taxon>Bacillati</taxon>
        <taxon>Bacillota</taxon>
        <taxon>Bacilli</taxon>
        <taxon>Bacillales</taxon>
        <taxon>Paenibacillaceae</taxon>
        <taxon>Brevibacillus</taxon>
    </lineage>
</organism>
<keyword evidence="1" id="KW-0812">Transmembrane</keyword>
<evidence type="ECO:0000256" key="1">
    <source>
        <dbReference type="SAM" id="Phobius"/>
    </source>
</evidence>
<feature type="transmembrane region" description="Helical" evidence="1">
    <location>
        <begin position="291"/>
        <end position="312"/>
    </location>
</feature>
<evidence type="ECO:0008006" key="5">
    <source>
        <dbReference type="Google" id="ProtNLM"/>
    </source>
</evidence>
<dbReference type="STRING" id="1300222.I532_23869"/>
<keyword evidence="1" id="KW-0472">Membrane</keyword>
<feature type="transmembrane region" description="Helical" evidence="1">
    <location>
        <begin position="324"/>
        <end position="343"/>
    </location>
</feature>
<feature type="transmembrane region" description="Helical" evidence="1">
    <location>
        <begin position="220"/>
        <end position="243"/>
    </location>
</feature>
<keyword evidence="4" id="KW-1185">Reference proteome</keyword>
<evidence type="ECO:0000313" key="3">
    <source>
        <dbReference type="EMBL" id="EMT50135.1"/>
    </source>
</evidence>